<protein>
    <submittedName>
        <fullName evidence="2">Uncharacterized protein</fullName>
    </submittedName>
</protein>
<reference evidence="2" key="1">
    <citation type="submission" date="2021-02" db="EMBL/GenBank/DDBJ databases">
        <title>Genome sequence Cadophora malorum strain M34.</title>
        <authorList>
            <person name="Stefanovic E."/>
            <person name="Vu D."/>
            <person name="Scully C."/>
            <person name="Dijksterhuis J."/>
            <person name="Roader J."/>
            <person name="Houbraken J."/>
        </authorList>
    </citation>
    <scope>NUCLEOTIDE SEQUENCE</scope>
    <source>
        <strain evidence="2">M34</strain>
    </source>
</reference>
<dbReference type="Proteomes" id="UP000664132">
    <property type="component" value="Unassembled WGS sequence"/>
</dbReference>
<proteinExistence type="predicted"/>
<dbReference type="OrthoDB" id="3562153at2759"/>
<dbReference type="AlphaFoldDB" id="A0A8H7WDY7"/>
<dbReference type="EMBL" id="JAFJYH010000039">
    <property type="protein sequence ID" value="KAG4423118.1"/>
    <property type="molecule type" value="Genomic_DNA"/>
</dbReference>
<organism evidence="2 3">
    <name type="scientific">Cadophora malorum</name>
    <dbReference type="NCBI Taxonomy" id="108018"/>
    <lineage>
        <taxon>Eukaryota</taxon>
        <taxon>Fungi</taxon>
        <taxon>Dikarya</taxon>
        <taxon>Ascomycota</taxon>
        <taxon>Pezizomycotina</taxon>
        <taxon>Leotiomycetes</taxon>
        <taxon>Helotiales</taxon>
        <taxon>Ploettnerulaceae</taxon>
        <taxon>Cadophora</taxon>
    </lineage>
</organism>
<feature type="compositionally biased region" description="Polar residues" evidence="1">
    <location>
        <begin position="73"/>
        <end position="103"/>
    </location>
</feature>
<evidence type="ECO:0000256" key="1">
    <source>
        <dbReference type="SAM" id="MobiDB-lite"/>
    </source>
</evidence>
<gene>
    <name evidence="2" type="ORF">IFR04_003755</name>
</gene>
<evidence type="ECO:0000313" key="3">
    <source>
        <dbReference type="Proteomes" id="UP000664132"/>
    </source>
</evidence>
<comment type="caution">
    <text evidence="2">The sequence shown here is derived from an EMBL/GenBank/DDBJ whole genome shotgun (WGS) entry which is preliminary data.</text>
</comment>
<name>A0A8H7WDY7_9HELO</name>
<accession>A0A8H7WDY7</accession>
<feature type="region of interest" description="Disordered" evidence="1">
    <location>
        <begin position="60"/>
        <end position="103"/>
    </location>
</feature>
<sequence length="103" mass="11075">MVFSKWRARRKSVKELHKEEAAVHEEYLRMRALDARVMKAQPPSYGVVVGGQSVESVAGFERPGSRMVMGMGTRTSSTSADSGMGTTRTASENGSQISGGSAH</sequence>
<evidence type="ECO:0000313" key="2">
    <source>
        <dbReference type="EMBL" id="KAG4423118.1"/>
    </source>
</evidence>
<keyword evidence="3" id="KW-1185">Reference proteome</keyword>